<dbReference type="InterPro" id="IPR000073">
    <property type="entry name" value="AB_hydrolase_1"/>
</dbReference>
<sequence>MAWFAFTAWCKSTLIAFALLFLLHVQSQVAATQSPHRVMEIYDHTGQPVIHARARVNGIRMHYVHAGQGPESLLLLHGTPKTSYYWYKLFPLLTQHFHVIAPDLRGFGDTDKPPTTDGYDSATNTQDVSELMTLLNIDKFHVHGEDRGADFAYALAATCRDHVKSLSFCEMAVSGFGLEETSYWTEENVTAQYRQKGIWCWHLGFFSIPHIPEMLIQGHEREFWEMFMKQECYNPNAIEHAALDHWVACSMQPGGLRGILETYRAGFKNAANHRALLEAGGKLTVRTMTIGAPEFFGPIVEQSISRVVERVERSEIFEECGHSLALEKPERLAKCLREFMLGVD</sequence>
<feature type="signal peptide" evidence="3">
    <location>
        <begin position="1"/>
        <end position="31"/>
    </location>
</feature>
<dbReference type="SUPFAM" id="SSF53474">
    <property type="entry name" value="alpha/beta-Hydrolases"/>
    <property type="match status" value="1"/>
</dbReference>
<evidence type="ECO:0000256" key="2">
    <source>
        <dbReference type="ARBA" id="ARBA00038334"/>
    </source>
</evidence>
<dbReference type="PRINTS" id="PR00412">
    <property type="entry name" value="EPOXHYDRLASE"/>
</dbReference>
<gene>
    <name evidence="5" type="ORF">D6C78_04129</name>
</gene>
<keyword evidence="3" id="KW-0732">Signal</keyword>
<feature type="chain" id="PRO_5020293010" evidence="3">
    <location>
        <begin position="32"/>
        <end position="344"/>
    </location>
</feature>
<accession>A0A4T0BUJ5</accession>
<evidence type="ECO:0000259" key="4">
    <source>
        <dbReference type="Pfam" id="PF00561"/>
    </source>
</evidence>
<organism evidence="5 6">
    <name type="scientific">Aureobasidium pullulans</name>
    <name type="common">Black yeast</name>
    <name type="synonym">Pullularia pullulans</name>
    <dbReference type="NCBI Taxonomy" id="5580"/>
    <lineage>
        <taxon>Eukaryota</taxon>
        <taxon>Fungi</taxon>
        <taxon>Dikarya</taxon>
        <taxon>Ascomycota</taxon>
        <taxon>Pezizomycotina</taxon>
        <taxon>Dothideomycetes</taxon>
        <taxon>Dothideomycetidae</taxon>
        <taxon>Dothideales</taxon>
        <taxon>Saccotheciaceae</taxon>
        <taxon>Aureobasidium</taxon>
    </lineage>
</organism>
<dbReference type="Gene3D" id="3.40.50.1820">
    <property type="entry name" value="alpha/beta hydrolase"/>
    <property type="match status" value="1"/>
</dbReference>
<comment type="caution">
    <text evidence="5">The sequence shown here is derived from an EMBL/GenBank/DDBJ whole genome shotgun (WGS) entry which is preliminary data.</text>
</comment>
<proteinExistence type="inferred from homology"/>
<dbReference type="GO" id="GO:0016787">
    <property type="term" value="F:hydrolase activity"/>
    <property type="evidence" value="ECO:0007669"/>
    <property type="project" value="UniProtKB-KW"/>
</dbReference>
<name>A0A4T0BUJ5_AURPU</name>
<dbReference type="Pfam" id="PF00561">
    <property type="entry name" value="Abhydrolase_1"/>
    <property type="match status" value="1"/>
</dbReference>
<dbReference type="Proteomes" id="UP000308724">
    <property type="component" value="Unassembled WGS sequence"/>
</dbReference>
<evidence type="ECO:0000313" key="6">
    <source>
        <dbReference type="Proteomes" id="UP000308724"/>
    </source>
</evidence>
<dbReference type="InterPro" id="IPR000639">
    <property type="entry name" value="Epox_hydrolase-like"/>
</dbReference>
<dbReference type="PANTHER" id="PTHR43329">
    <property type="entry name" value="EPOXIDE HYDROLASE"/>
    <property type="match status" value="1"/>
</dbReference>
<dbReference type="AlphaFoldDB" id="A0A4T0BUJ5"/>
<reference evidence="5 6" key="1">
    <citation type="submission" date="2018-10" db="EMBL/GenBank/DDBJ databases">
        <title>Fifty Aureobasidium pullulans genomes reveal a recombining polyextremotolerant generalist.</title>
        <authorList>
            <person name="Gostincar C."/>
            <person name="Turk M."/>
            <person name="Zajc J."/>
            <person name="Gunde-Cimerman N."/>
        </authorList>
    </citation>
    <scope>NUCLEOTIDE SEQUENCE [LARGE SCALE GENOMIC DNA]</scope>
    <source>
        <strain evidence="5 6">EXF-1645</strain>
    </source>
</reference>
<feature type="domain" description="AB hydrolase-1" evidence="4">
    <location>
        <begin position="73"/>
        <end position="170"/>
    </location>
</feature>
<evidence type="ECO:0000256" key="3">
    <source>
        <dbReference type="SAM" id="SignalP"/>
    </source>
</evidence>
<protein>
    <submittedName>
        <fullName evidence="5">Soluble epoxide hydrolase</fullName>
    </submittedName>
</protein>
<evidence type="ECO:0000256" key="1">
    <source>
        <dbReference type="ARBA" id="ARBA00022801"/>
    </source>
</evidence>
<comment type="similarity">
    <text evidence="2">Belongs to the AB hydrolase superfamily. Epoxide hydrolase family.</text>
</comment>
<evidence type="ECO:0000313" key="5">
    <source>
        <dbReference type="EMBL" id="TIA38249.1"/>
    </source>
</evidence>
<keyword evidence="1 5" id="KW-0378">Hydrolase</keyword>
<dbReference type="InterPro" id="IPR029058">
    <property type="entry name" value="AB_hydrolase_fold"/>
</dbReference>
<dbReference type="EMBL" id="QZBZ01000066">
    <property type="protein sequence ID" value="TIA38249.1"/>
    <property type="molecule type" value="Genomic_DNA"/>
</dbReference>